<dbReference type="InterPro" id="IPR004148">
    <property type="entry name" value="BAR_dom"/>
</dbReference>
<keyword evidence="4" id="KW-0862">Zinc</keyword>
<keyword evidence="2" id="KW-0479">Metal-binding</keyword>
<dbReference type="SMART" id="SM00105">
    <property type="entry name" value="ArfGap"/>
    <property type="match status" value="1"/>
</dbReference>
<evidence type="ECO:0000256" key="5">
    <source>
        <dbReference type="PROSITE-ProRule" id="PRU00023"/>
    </source>
</evidence>
<feature type="domain" description="Arf-GAP" evidence="8">
    <location>
        <begin position="547"/>
        <end position="668"/>
    </location>
</feature>
<dbReference type="FunFam" id="1.10.220.150:FF:000009">
    <property type="entry name" value="stromal membrane-associated protein 1 isoform X1"/>
    <property type="match status" value="1"/>
</dbReference>
<dbReference type="InterPro" id="IPR001164">
    <property type="entry name" value="ArfGAP_dom"/>
</dbReference>
<dbReference type="Gene3D" id="1.20.1270.60">
    <property type="entry name" value="Arfaptin homology (AH) domain/BAR domain"/>
    <property type="match status" value="1"/>
</dbReference>
<dbReference type="InterPro" id="IPR036770">
    <property type="entry name" value="Ankyrin_rpt-contain_sf"/>
</dbReference>
<dbReference type="GO" id="GO:0008270">
    <property type="term" value="F:zinc ion binding"/>
    <property type="evidence" value="ECO:0007669"/>
    <property type="project" value="UniProtKB-KW"/>
</dbReference>
<dbReference type="Pfam" id="PF00169">
    <property type="entry name" value="PH"/>
    <property type="match status" value="1"/>
</dbReference>
<dbReference type="OrthoDB" id="10266696at2759"/>
<dbReference type="PROSITE" id="PS50115">
    <property type="entry name" value="ARFGAP"/>
    <property type="match status" value="1"/>
</dbReference>
<reference evidence="9" key="1">
    <citation type="journal article" date="2014" name="Genome Announc.">
        <title>De novo whole-genome sequence and genome annotation of Lichtheimia ramosa.</title>
        <authorList>
            <person name="Linde J."/>
            <person name="Schwartze V."/>
            <person name="Binder U."/>
            <person name="Lass-Florl C."/>
            <person name="Voigt K."/>
            <person name="Horn F."/>
        </authorList>
    </citation>
    <scope>NUCLEOTIDE SEQUENCE</scope>
    <source>
        <strain evidence="9">JMRC FSU:6197</strain>
    </source>
</reference>
<evidence type="ECO:0000256" key="3">
    <source>
        <dbReference type="ARBA" id="ARBA00022771"/>
    </source>
</evidence>
<gene>
    <name evidence="9" type="ORF">LRAMOSA06502</name>
</gene>
<dbReference type="SMART" id="SM00233">
    <property type="entry name" value="PH"/>
    <property type="match status" value="1"/>
</dbReference>
<dbReference type="EMBL" id="LK023386">
    <property type="protein sequence ID" value="CDS14332.1"/>
    <property type="molecule type" value="Genomic_DNA"/>
</dbReference>
<dbReference type="GO" id="GO:0005096">
    <property type="term" value="F:GTPase activator activity"/>
    <property type="evidence" value="ECO:0007669"/>
    <property type="project" value="UniProtKB-KW"/>
</dbReference>
<evidence type="ECO:0008006" key="10">
    <source>
        <dbReference type="Google" id="ProtNLM"/>
    </source>
</evidence>
<proteinExistence type="predicted"/>
<dbReference type="Pfam" id="PF01412">
    <property type="entry name" value="ArfGap"/>
    <property type="match status" value="1"/>
</dbReference>
<evidence type="ECO:0000259" key="7">
    <source>
        <dbReference type="PROSITE" id="PS50003"/>
    </source>
</evidence>
<dbReference type="SUPFAM" id="SSF103657">
    <property type="entry name" value="BAR/IMD domain-like"/>
    <property type="match status" value="1"/>
</dbReference>
<dbReference type="PROSITE" id="PS50003">
    <property type="entry name" value="PH_DOMAIN"/>
    <property type="match status" value="1"/>
</dbReference>
<dbReference type="InterPro" id="IPR045258">
    <property type="entry name" value="ACAP1/2/3-like"/>
</dbReference>
<dbReference type="SUPFAM" id="SSF48403">
    <property type="entry name" value="Ankyrin repeat"/>
    <property type="match status" value="1"/>
</dbReference>
<accession>A0A077X539</accession>
<dbReference type="PRINTS" id="PR00405">
    <property type="entry name" value="REVINTRACTNG"/>
</dbReference>
<keyword evidence="5" id="KW-0040">ANK repeat</keyword>
<dbReference type="InterPro" id="IPR001849">
    <property type="entry name" value="PH_domain"/>
</dbReference>
<evidence type="ECO:0000259" key="8">
    <source>
        <dbReference type="PROSITE" id="PS50115"/>
    </source>
</evidence>
<evidence type="ECO:0000313" key="9">
    <source>
        <dbReference type="EMBL" id="CDS14332.1"/>
    </source>
</evidence>
<evidence type="ECO:0000256" key="6">
    <source>
        <dbReference type="PROSITE-ProRule" id="PRU00288"/>
    </source>
</evidence>
<dbReference type="PANTHER" id="PTHR23180">
    <property type="entry name" value="CENTAURIN/ARF"/>
    <property type="match status" value="1"/>
</dbReference>
<dbReference type="InterPro" id="IPR037278">
    <property type="entry name" value="ARFGAP/RecO"/>
</dbReference>
<dbReference type="PROSITE" id="PS50297">
    <property type="entry name" value="ANK_REP_REGION"/>
    <property type="match status" value="1"/>
</dbReference>
<dbReference type="CDD" id="cd08204">
    <property type="entry name" value="ArfGap"/>
    <property type="match status" value="1"/>
</dbReference>
<dbReference type="SUPFAM" id="SSF57863">
    <property type="entry name" value="ArfGap/RecO-like zinc finger"/>
    <property type="match status" value="1"/>
</dbReference>
<dbReference type="AlphaFoldDB" id="A0A077X539"/>
<dbReference type="InterPro" id="IPR038508">
    <property type="entry name" value="ArfGAP_dom_sf"/>
</dbReference>
<dbReference type="PROSITE" id="PS50088">
    <property type="entry name" value="ANK_REPEAT"/>
    <property type="match status" value="1"/>
</dbReference>
<dbReference type="SUPFAM" id="SSF50729">
    <property type="entry name" value="PH domain-like"/>
    <property type="match status" value="1"/>
</dbReference>
<feature type="domain" description="PH" evidence="7">
    <location>
        <begin position="354"/>
        <end position="461"/>
    </location>
</feature>
<dbReference type="Gene3D" id="1.10.220.150">
    <property type="entry name" value="Arf GTPase activating protein"/>
    <property type="match status" value="1"/>
</dbReference>
<dbReference type="InterPro" id="IPR011993">
    <property type="entry name" value="PH-like_dom_sf"/>
</dbReference>
<dbReference type="FunFam" id="2.30.29.30:FF:000252">
    <property type="entry name" value="ARF GTPase activator (Csx2)"/>
    <property type="match status" value="1"/>
</dbReference>
<protein>
    <recommendedName>
        <fullName evidence="10">ArfGap-domain-containing protein</fullName>
    </recommendedName>
</protein>
<feature type="repeat" description="ANK" evidence="5">
    <location>
        <begin position="755"/>
        <end position="787"/>
    </location>
</feature>
<dbReference type="GO" id="GO:0005737">
    <property type="term" value="C:cytoplasm"/>
    <property type="evidence" value="ECO:0007669"/>
    <property type="project" value="InterPro"/>
</dbReference>
<dbReference type="InterPro" id="IPR027267">
    <property type="entry name" value="AH/BAR_dom_sf"/>
</dbReference>
<dbReference type="Gene3D" id="2.30.29.30">
    <property type="entry name" value="Pleckstrin-homology domain (PH domain)/Phosphotyrosine-binding domain (PTB)"/>
    <property type="match status" value="1"/>
</dbReference>
<evidence type="ECO:0000256" key="4">
    <source>
        <dbReference type="ARBA" id="ARBA00022833"/>
    </source>
</evidence>
<dbReference type="Gene3D" id="1.25.40.20">
    <property type="entry name" value="Ankyrin repeat-containing domain"/>
    <property type="match status" value="1"/>
</dbReference>
<organism evidence="9">
    <name type="scientific">Lichtheimia ramosa</name>
    <dbReference type="NCBI Taxonomy" id="688394"/>
    <lineage>
        <taxon>Eukaryota</taxon>
        <taxon>Fungi</taxon>
        <taxon>Fungi incertae sedis</taxon>
        <taxon>Mucoromycota</taxon>
        <taxon>Mucoromycotina</taxon>
        <taxon>Mucoromycetes</taxon>
        <taxon>Mucorales</taxon>
        <taxon>Lichtheimiaceae</taxon>
        <taxon>Lichtheimia</taxon>
    </lineage>
</organism>
<dbReference type="PANTHER" id="PTHR23180:SF160">
    <property type="entry name" value="ADP-RIBOSYLATION FACTOR GTPASE-ACTIVATING PROTEIN EFFECTOR PROTEIN 1"/>
    <property type="match status" value="1"/>
</dbReference>
<keyword evidence="3 6" id="KW-0863">Zinc-finger</keyword>
<keyword evidence="1" id="KW-0343">GTPase activation</keyword>
<evidence type="ECO:0000256" key="2">
    <source>
        <dbReference type="ARBA" id="ARBA00022723"/>
    </source>
</evidence>
<dbReference type="InterPro" id="IPR002110">
    <property type="entry name" value="Ankyrin_rpt"/>
</dbReference>
<evidence type="ECO:0000256" key="1">
    <source>
        <dbReference type="ARBA" id="ARBA00022468"/>
    </source>
</evidence>
<name>A0A077X539_9FUNG</name>
<sequence>MVINSSSFPLLAPVMNKAKKRMSCPESTPVIHKSINLEDNIISKQQQQQQQQVPDPRDWEDGPVFRATITQLEARTRSLKAAIKHILKTATASLRANQALLQADTEFIAALRETSSTEPLFRHYLDNAWHHMQQQREQLLYSMQTLLIEPLQKLYDMDVKQAEVKRRQFEEESKRYYACLSRYLGKKSSNKSEHKHLANTRRFDMIRFDYYTFLMDLHCGKKDTELLYHLLNLQQKQHSYHAAMSDILDSSSSGLQAFASLIADASREHTAMHKERSETRRALEAGYKEAAAAKTTVTTSLVQQPTNHSTVLSNDESRLSFGVTGGVDDRKAESLFHGIRDLQCYDRDLKGTVGRRKEGVLFATSRPLKVNDSDKPPTGVPWHKYWCVLSAGQLYEYSNWKRSLESHMEPVNLRFATVRAARKADRRFCFEVITPRFRRLYQATSQEDMQAWITTINNAIESVLNGQGSVLDLVHPQQEQNHEHKRRPKSWVAAATTASHKLSLEGALVNLTTDASKEKKRKLHRHSIGHTHIPANKRRASIGFSSYELIQKIYQADDANTRCADCGDDRPEWCSINLGIFLCIECSGIHRGLGSHISKIRSLTLDSNTFTPEVIEMLLSIGNTRANAVWDAYNTGTTTPTDSRDSKVDYIVGKYQDRIYTSQEDTTNETTPQQQLFDAIQANNIPKALEAIALGADVNARRQQPATAENEVLIDDYNDNEPQFITLPMLDAEGCHVPDQSLTLPLPLKRQVIPLAQYPLHYALATGSLAMAEFLFQNGADPSIIDPETGCSLHDTITNGNLVRERAMAYYLQRINNKTNNEQSILPTHHRFSHTFSSDIMEEISASSRWQDNI</sequence>
<dbReference type="Pfam" id="PF16746">
    <property type="entry name" value="BAR_3"/>
    <property type="match status" value="1"/>
</dbReference>